<accession>M0A8S6</accession>
<dbReference type="InterPro" id="IPR014757">
    <property type="entry name" value="Tscrpt_reg_IclR_C"/>
</dbReference>
<dbReference type="Gene3D" id="3.30.450.40">
    <property type="match status" value="1"/>
</dbReference>
<dbReference type="PANTHER" id="PTHR30136:SF35">
    <property type="entry name" value="HTH-TYPE TRANSCRIPTIONAL REGULATOR RV1719"/>
    <property type="match status" value="1"/>
</dbReference>
<dbReference type="InterPro" id="IPR036388">
    <property type="entry name" value="WH-like_DNA-bd_sf"/>
</dbReference>
<dbReference type="InterPro" id="IPR036390">
    <property type="entry name" value="WH_DNA-bd_sf"/>
</dbReference>
<dbReference type="PATRIC" id="fig|1230458.4.peg.1104"/>
<dbReference type="Pfam" id="PF09339">
    <property type="entry name" value="HTH_IclR"/>
    <property type="match status" value="1"/>
</dbReference>
<dbReference type="SUPFAM" id="SSF55781">
    <property type="entry name" value="GAF domain-like"/>
    <property type="match status" value="1"/>
</dbReference>
<dbReference type="PANTHER" id="PTHR30136">
    <property type="entry name" value="HELIX-TURN-HELIX TRANSCRIPTIONAL REGULATOR, ICLR FAMILY"/>
    <property type="match status" value="1"/>
</dbReference>
<dbReference type="RefSeq" id="WP_006824928.1">
    <property type="nucleotide sequence ID" value="NZ_AOIL01000016.1"/>
</dbReference>
<proteinExistence type="predicted"/>
<dbReference type="InterPro" id="IPR050707">
    <property type="entry name" value="HTH_MetabolicPath_Reg"/>
</dbReference>
<keyword evidence="2" id="KW-0238">DNA-binding</keyword>
<dbReference type="CDD" id="cd00090">
    <property type="entry name" value="HTH_ARSR"/>
    <property type="match status" value="1"/>
</dbReference>
<dbReference type="AlphaFoldDB" id="M0A8S6"/>
<dbReference type="SMART" id="SM00346">
    <property type="entry name" value="HTH_ICLR"/>
    <property type="match status" value="1"/>
</dbReference>
<keyword evidence="3" id="KW-0804">Transcription</keyword>
<dbReference type="InterPro" id="IPR029016">
    <property type="entry name" value="GAF-like_dom_sf"/>
</dbReference>
<organism evidence="6 7">
    <name type="scientific">Natrialba taiwanensis DSM 12281</name>
    <dbReference type="NCBI Taxonomy" id="1230458"/>
    <lineage>
        <taxon>Archaea</taxon>
        <taxon>Methanobacteriati</taxon>
        <taxon>Methanobacteriota</taxon>
        <taxon>Stenosarchaea group</taxon>
        <taxon>Halobacteria</taxon>
        <taxon>Halobacteriales</taxon>
        <taxon>Natrialbaceae</taxon>
        <taxon>Natrialba</taxon>
    </lineage>
</organism>
<evidence type="ECO:0000256" key="1">
    <source>
        <dbReference type="ARBA" id="ARBA00023015"/>
    </source>
</evidence>
<dbReference type="EMBL" id="AOIL01000016">
    <property type="protein sequence ID" value="ELY94771.1"/>
    <property type="molecule type" value="Genomic_DNA"/>
</dbReference>
<dbReference type="PROSITE" id="PS51078">
    <property type="entry name" value="ICLR_ED"/>
    <property type="match status" value="1"/>
</dbReference>
<feature type="domain" description="HTH iclR-type" evidence="4">
    <location>
        <begin position="10"/>
        <end position="69"/>
    </location>
</feature>
<keyword evidence="1" id="KW-0805">Transcription regulation</keyword>
<dbReference type="OrthoDB" id="14763at2157"/>
<keyword evidence="7" id="KW-1185">Reference proteome</keyword>
<gene>
    <name evidence="6" type="ORF">C484_05462</name>
</gene>
<dbReference type="Proteomes" id="UP000011648">
    <property type="component" value="Unassembled WGS sequence"/>
</dbReference>
<feature type="domain" description="IclR-ED" evidence="5">
    <location>
        <begin position="70"/>
        <end position="253"/>
    </location>
</feature>
<dbReference type="GO" id="GO:0003700">
    <property type="term" value="F:DNA-binding transcription factor activity"/>
    <property type="evidence" value="ECO:0007669"/>
    <property type="project" value="TreeGrafter"/>
</dbReference>
<dbReference type="GO" id="GO:0045892">
    <property type="term" value="P:negative regulation of DNA-templated transcription"/>
    <property type="evidence" value="ECO:0007669"/>
    <property type="project" value="TreeGrafter"/>
</dbReference>
<evidence type="ECO:0000313" key="7">
    <source>
        <dbReference type="Proteomes" id="UP000011648"/>
    </source>
</evidence>
<protein>
    <submittedName>
        <fullName evidence="6">IclR family transcriptional regulator</fullName>
    </submittedName>
</protein>
<evidence type="ECO:0000259" key="4">
    <source>
        <dbReference type="PROSITE" id="PS51077"/>
    </source>
</evidence>
<dbReference type="InterPro" id="IPR011991">
    <property type="entry name" value="ArsR-like_HTH"/>
</dbReference>
<evidence type="ECO:0000259" key="5">
    <source>
        <dbReference type="PROSITE" id="PS51078"/>
    </source>
</evidence>
<evidence type="ECO:0000256" key="3">
    <source>
        <dbReference type="ARBA" id="ARBA00023163"/>
    </source>
</evidence>
<reference evidence="6 7" key="1">
    <citation type="journal article" date="2014" name="PLoS Genet.">
        <title>Phylogenetically driven sequencing of extremely halophilic archaea reveals strategies for static and dynamic osmo-response.</title>
        <authorList>
            <person name="Becker E.A."/>
            <person name="Seitzer P.M."/>
            <person name="Tritt A."/>
            <person name="Larsen D."/>
            <person name="Krusor M."/>
            <person name="Yao A.I."/>
            <person name="Wu D."/>
            <person name="Madern D."/>
            <person name="Eisen J.A."/>
            <person name="Darling A.E."/>
            <person name="Facciotti M.T."/>
        </authorList>
    </citation>
    <scope>NUCLEOTIDE SEQUENCE [LARGE SCALE GENOMIC DNA]</scope>
    <source>
        <strain evidence="6 7">DSM 12281</strain>
    </source>
</reference>
<dbReference type="GO" id="GO:0003677">
    <property type="term" value="F:DNA binding"/>
    <property type="evidence" value="ECO:0007669"/>
    <property type="project" value="UniProtKB-KW"/>
</dbReference>
<dbReference type="SUPFAM" id="SSF46785">
    <property type="entry name" value="Winged helix' DNA-binding domain"/>
    <property type="match status" value="1"/>
</dbReference>
<dbReference type="PROSITE" id="PS51077">
    <property type="entry name" value="HTH_ICLR"/>
    <property type="match status" value="1"/>
</dbReference>
<comment type="caution">
    <text evidence="6">The sequence shown here is derived from an EMBL/GenBank/DDBJ whole genome shotgun (WGS) entry which is preliminary data.</text>
</comment>
<name>M0A8S6_9EURY</name>
<dbReference type="Pfam" id="PF01614">
    <property type="entry name" value="IclR_C"/>
    <property type="match status" value="1"/>
</dbReference>
<dbReference type="InterPro" id="IPR005471">
    <property type="entry name" value="Tscrpt_reg_IclR_N"/>
</dbReference>
<evidence type="ECO:0000256" key="2">
    <source>
        <dbReference type="ARBA" id="ARBA00023125"/>
    </source>
</evidence>
<sequence>MADRNDNDAIQTTNTSFEIIHALQELGPARLSTIADRLGLAESTTHRHLQTLSDLRYVSRDGDRYQIGLRFARLGRAAQTRDPAYEMAKPHVQELAEETGERAQFVVEDHGLGIYLHVETGSRAVRVGFGVGRQIHLHSSSAGKAILAHSPRERVDDILDQWGLPAHATNTITDRDALYDELETVRERGVAFNREEHVDGLNGTAVPVKRDGRAVGALAVAGPSHRLTGEWFEDEVPSMMLAAANELELNVTYASDASSTDHIVE</sequence>
<evidence type="ECO:0000313" key="6">
    <source>
        <dbReference type="EMBL" id="ELY94771.1"/>
    </source>
</evidence>
<dbReference type="Gene3D" id="1.10.10.10">
    <property type="entry name" value="Winged helix-like DNA-binding domain superfamily/Winged helix DNA-binding domain"/>
    <property type="match status" value="1"/>
</dbReference>